<dbReference type="InterPro" id="IPR012675">
    <property type="entry name" value="Beta-grasp_dom_sf"/>
</dbReference>
<dbReference type="PROSITE" id="PS51085">
    <property type="entry name" value="2FE2S_FER_2"/>
    <property type="match status" value="1"/>
</dbReference>
<dbReference type="InterPro" id="IPR001041">
    <property type="entry name" value="2Fe-2S_ferredoxin-type"/>
</dbReference>
<dbReference type="PANTHER" id="PTHR42895">
    <property type="entry name" value="IRON-SULFUR CLUSTER-BINDING PROTEIN-RELATED"/>
    <property type="match status" value="1"/>
</dbReference>
<dbReference type="InterPro" id="IPR042259">
    <property type="entry name" value="Raco-like_middle_sf"/>
</dbReference>
<dbReference type="Pfam" id="PF14574">
    <property type="entry name" value="RACo_C_ter"/>
    <property type="match status" value="1"/>
</dbReference>
<dbReference type="Pfam" id="PF00111">
    <property type="entry name" value="Fer2"/>
    <property type="match status" value="1"/>
</dbReference>
<evidence type="ECO:0000313" key="2">
    <source>
        <dbReference type="EMBL" id="SHE33751.1"/>
    </source>
</evidence>
<dbReference type="InterPro" id="IPR027980">
    <property type="entry name" value="RACo_C"/>
</dbReference>
<dbReference type="OrthoDB" id="9810588at2"/>
<evidence type="ECO:0000259" key="1">
    <source>
        <dbReference type="PROSITE" id="PS51085"/>
    </source>
</evidence>
<accession>A0A1M4SNH4</accession>
<proteinExistence type="predicted"/>
<dbReference type="EMBL" id="FQVI01000001">
    <property type="protein sequence ID" value="SHE33751.1"/>
    <property type="molecule type" value="Genomic_DNA"/>
</dbReference>
<name>A0A1M4SNH4_9CLOT</name>
<dbReference type="Proteomes" id="UP000184245">
    <property type="component" value="Unassembled WGS sequence"/>
</dbReference>
<organism evidence="2 3">
    <name type="scientific">Lactonifactor longoviformis DSM 17459</name>
    <dbReference type="NCBI Taxonomy" id="1122155"/>
    <lineage>
        <taxon>Bacteria</taxon>
        <taxon>Bacillati</taxon>
        <taxon>Bacillota</taxon>
        <taxon>Clostridia</taxon>
        <taxon>Eubacteriales</taxon>
        <taxon>Clostridiaceae</taxon>
        <taxon>Lactonifactor</taxon>
    </lineage>
</organism>
<dbReference type="Gene3D" id="3.10.20.30">
    <property type="match status" value="1"/>
</dbReference>
<keyword evidence="3" id="KW-1185">Reference proteome</keyword>
<feature type="domain" description="2Fe-2S ferredoxin-type" evidence="1">
    <location>
        <begin position="4"/>
        <end position="79"/>
    </location>
</feature>
<dbReference type="Pfam" id="PF17650">
    <property type="entry name" value="RACo_linker"/>
    <property type="match status" value="1"/>
</dbReference>
<evidence type="ECO:0000313" key="3">
    <source>
        <dbReference type="Proteomes" id="UP000184245"/>
    </source>
</evidence>
<dbReference type="GO" id="GO:0051536">
    <property type="term" value="F:iron-sulfur cluster binding"/>
    <property type="evidence" value="ECO:0007669"/>
    <property type="project" value="InterPro"/>
</dbReference>
<reference evidence="2 3" key="1">
    <citation type="submission" date="2016-11" db="EMBL/GenBank/DDBJ databases">
        <authorList>
            <person name="Jaros S."/>
            <person name="Januszkiewicz K."/>
            <person name="Wedrychowicz H."/>
        </authorList>
    </citation>
    <scope>NUCLEOTIDE SEQUENCE [LARGE SCALE GENOMIC DNA]</scope>
    <source>
        <strain evidence="2 3">DSM 17459</strain>
    </source>
</reference>
<dbReference type="InterPro" id="IPR036010">
    <property type="entry name" value="2Fe-2S_ferredoxin-like_sf"/>
</dbReference>
<dbReference type="PANTHER" id="PTHR42895:SF2">
    <property type="entry name" value="IRON-SULFUR CLUSTER PROTEIN"/>
    <property type="match status" value="1"/>
</dbReference>
<sequence length="604" mass="65243">MKNYTITFLQEQLSIAVPEGTTLLDAEIQAGLQPDAPCGGQGSCGKCIVRIISGPVTGILKACSVHIQGDMTVDTSLKATGHSLLTKGSSREIIVAPMIQSVDVEVEKCRIGESDSDWDRLKTAVAAKSSVPPASVPPNVSVAGTLYEILKSSDYKPNVILCHNEILDVRREHTPYYLAAFDIGTTSIVGYLMDGCSGEEIAVSSMLNPQSQYGADVIMRSNYALDGHLEQLSTAVRQAMNQILQALAEQAAIEIRDIYQVSFVGNTCMHHLFLGISPGALVHSPYNPSLSEPLILPAKEYGIRIHPEGRLMVLPNIAGFVGADTVGCLLATNFSKRDNMTLMIDIGTNGELVMGNKERMITCSTAAGPAFEGAKITCGMRGANGAIDHVTFQGERLVYSTIGDEKPAGICGSGLMDTVSLLLQHGFLEESGRLYSPEELEHPIAKANAHRLVTIDNISAFMLAFPEETERQEPVFLSQKDIREVQLAKGAIAAGIQLLCRNLDIAVEDIREVLIAGAFGNYMSPESACNIGLIPPVLRERITPVGNAAGEGSKIALMNYTEFQHTRHLASGIEFLELAAESEFQDTFVDELEFPLPEEMRECE</sequence>
<dbReference type="InterPro" id="IPR040506">
    <property type="entry name" value="RACo_linker"/>
</dbReference>
<dbReference type="InterPro" id="IPR041414">
    <property type="entry name" value="Raco-like_middle"/>
</dbReference>
<dbReference type="Gene3D" id="3.10.20.880">
    <property type="match status" value="1"/>
</dbReference>
<dbReference type="AlphaFoldDB" id="A0A1M4SNH4"/>
<dbReference type="SUPFAM" id="SSF54292">
    <property type="entry name" value="2Fe-2S ferredoxin-like"/>
    <property type="match status" value="1"/>
</dbReference>
<dbReference type="CDD" id="cd00207">
    <property type="entry name" value="fer2"/>
    <property type="match status" value="1"/>
</dbReference>
<gene>
    <name evidence="2" type="ORF">SAMN02745158_00183</name>
</gene>
<dbReference type="Pfam" id="PF17651">
    <property type="entry name" value="Raco_middle"/>
    <property type="match status" value="1"/>
</dbReference>
<dbReference type="InterPro" id="IPR052911">
    <property type="entry name" value="Corrinoid_activation_enz"/>
</dbReference>
<dbReference type="RefSeq" id="WP_072848307.1">
    <property type="nucleotide sequence ID" value="NZ_FQVI01000001.1"/>
</dbReference>
<dbReference type="Gene3D" id="3.30.420.480">
    <property type="entry name" value="Domain of unknown function (DUF4445)"/>
    <property type="match status" value="1"/>
</dbReference>
<dbReference type="STRING" id="1122155.SAMN02745158_00183"/>
<protein>
    <submittedName>
        <fullName evidence="2">Uncharacterized 2Fe-2 and 4Fe-4S clusters-containing protein, contains DUF4445 domain</fullName>
    </submittedName>
</protein>